<sequence>MSFWRPALAAAATVFAGIGLARFAYVPLFPAMVGAGWVDGGGAGLLGAANLAGYLAGVLGGRGLAARLGVPRALDAGMALALLAFAACAVQGGLWWFVLWRGLAGAAGGVLMALAGPAAQASVAPDRRSMAGGVVMSGAGSGVAAAGLLVPLLLWGGLAFAWAGLAVVVGLLWLAARPSWPNPPALAAAEVAQAVPRALRLLLAYGLSGAGMVAPMVYLADLAVRGRGLAVEAASLVWVLFGLGAVAGTLLGGRIAGRIGGRRALPIWLGVQVLALALALLPWWPALLLAAPLGGFAGIGATAVTLAATQEVAGARAGVVWIRATACYAVAQAAVAFALAALFAATGDSHAAVFGAGLLLSACALAASLARG</sequence>
<dbReference type="PROSITE" id="PS50850">
    <property type="entry name" value="MFS"/>
    <property type="match status" value="1"/>
</dbReference>
<comment type="caution">
    <text evidence="6">The sequence shown here is derived from an EMBL/GenBank/DDBJ whole genome shotgun (WGS) entry which is preliminary data.</text>
</comment>
<dbReference type="RefSeq" id="WP_168046924.1">
    <property type="nucleotide sequence ID" value="NZ_JAATJR010000001.1"/>
</dbReference>
<feature type="domain" description="Major facilitator superfamily (MFS) profile" evidence="5">
    <location>
        <begin position="5"/>
        <end position="372"/>
    </location>
</feature>
<reference evidence="6 7" key="1">
    <citation type="submission" date="2020-03" db="EMBL/GenBank/DDBJ databases">
        <title>Roseomonas selenitidurans sp. nov. isolated from soil.</title>
        <authorList>
            <person name="Liu H."/>
        </authorList>
    </citation>
    <scope>NUCLEOTIDE SEQUENCE [LARGE SCALE GENOMIC DNA]</scope>
    <source>
        <strain evidence="6 7">JCM 15073</strain>
    </source>
</reference>
<feature type="transmembrane region" description="Helical" evidence="4">
    <location>
        <begin position="290"/>
        <end position="308"/>
    </location>
</feature>
<feature type="transmembrane region" description="Helical" evidence="4">
    <location>
        <begin position="47"/>
        <end position="65"/>
    </location>
</feature>
<dbReference type="SUPFAM" id="SSF103473">
    <property type="entry name" value="MFS general substrate transporter"/>
    <property type="match status" value="1"/>
</dbReference>
<feature type="transmembrane region" description="Helical" evidence="4">
    <location>
        <begin position="159"/>
        <end position="176"/>
    </location>
</feature>
<evidence type="ECO:0000256" key="3">
    <source>
        <dbReference type="ARBA" id="ARBA00023136"/>
    </source>
</evidence>
<evidence type="ECO:0000256" key="2">
    <source>
        <dbReference type="ARBA" id="ARBA00022989"/>
    </source>
</evidence>
<gene>
    <name evidence="6" type="ORF">HB662_02865</name>
</gene>
<keyword evidence="1 4" id="KW-0812">Transmembrane</keyword>
<dbReference type="InterPro" id="IPR036259">
    <property type="entry name" value="MFS_trans_sf"/>
</dbReference>
<dbReference type="Gene3D" id="1.20.1250.20">
    <property type="entry name" value="MFS general substrate transporter like domains"/>
    <property type="match status" value="2"/>
</dbReference>
<dbReference type="Pfam" id="PF06779">
    <property type="entry name" value="MFS_4"/>
    <property type="match status" value="1"/>
</dbReference>
<dbReference type="Proteomes" id="UP000765160">
    <property type="component" value="Unassembled WGS sequence"/>
</dbReference>
<name>A0ABX1EWH5_9PROT</name>
<feature type="transmembrane region" description="Helical" evidence="4">
    <location>
        <begin position="77"/>
        <end position="97"/>
    </location>
</feature>
<evidence type="ECO:0000256" key="1">
    <source>
        <dbReference type="ARBA" id="ARBA00022692"/>
    </source>
</evidence>
<proteinExistence type="predicted"/>
<feature type="transmembrane region" description="Helical" evidence="4">
    <location>
        <begin position="230"/>
        <end position="253"/>
    </location>
</feature>
<evidence type="ECO:0000259" key="5">
    <source>
        <dbReference type="PROSITE" id="PS50850"/>
    </source>
</evidence>
<feature type="transmembrane region" description="Helical" evidence="4">
    <location>
        <begin position="265"/>
        <end position="284"/>
    </location>
</feature>
<keyword evidence="3 4" id="KW-0472">Membrane</keyword>
<dbReference type="PANTHER" id="PTHR23537:SF1">
    <property type="entry name" value="SUGAR TRANSPORTER"/>
    <property type="match status" value="1"/>
</dbReference>
<accession>A0ABX1EWH5</accession>
<evidence type="ECO:0000313" key="6">
    <source>
        <dbReference type="EMBL" id="NKE43702.1"/>
    </source>
</evidence>
<protein>
    <submittedName>
        <fullName evidence="6">YbfB/YjiJ family MFS transporter</fullName>
    </submittedName>
</protein>
<feature type="transmembrane region" description="Helical" evidence="4">
    <location>
        <begin position="103"/>
        <end position="123"/>
    </location>
</feature>
<organism evidence="6 7">
    <name type="scientific">Falsiroseomonas frigidaquae</name>
    <dbReference type="NCBI Taxonomy" id="487318"/>
    <lineage>
        <taxon>Bacteria</taxon>
        <taxon>Pseudomonadati</taxon>
        <taxon>Pseudomonadota</taxon>
        <taxon>Alphaproteobacteria</taxon>
        <taxon>Acetobacterales</taxon>
        <taxon>Roseomonadaceae</taxon>
        <taxon>Falsiroseomonas</taxon>
    </lineage>
</organism>
<feature type="transmembrane region" description="Helical" evidence="4">
    <location>
        <begin position="351"/>
        <end position="370"/>
    </location>
</feature>
<keyword evidence="2 4" id="KW-1133">Transmembrane helix</keyword>
<feature type="transmembrane region" description="Helical" evidence="4">
    <location>
        <begin position="130"/>
        <end position="153"/>
    </location>
</feature>
<dbReference type="PANTHER" id="PTHR23537">
    <property type="match status" value="1"/>
</dbReference>
<feature type="transmembrane region" description="Helical" evidence="4">
    <location>
        <begin position="320"/>
        <end position="345"/>
    </location>
</feature>
<dbReference type="EMBL" id="JAAVTX010000001">
    <property type="protein sequence ID" value="NKE43702.1"/>
    <property type="molecule type" value="Genomic_DNA"/>
</dbReference>
<keyword evidence="7" id="KW-1185">Reference proteome</keyword>
<feature type="transmembrane region" description="Helical" evidence="4">
    <location>
        <begin position="197"/>
        <end position="218"/>
    </location>
</feature>
<dbReference type="InterPro" id="IPR010645">
    <property type="entry name" value="MFS_4"/>
</dbReference>
<evidence type="ECO:0000313" key="7">
    <source>
        <dbReference type="Proteomes" id="UP000765160"/>
    </source>
</evidence>
<evidence type="ECO:0000256" key="4">
    <source>
        <dbReference type="SAM" id="Phobius"/>
    </source>
</evidence>
<dbReference type="InterPro" id="IPR020846">
    <property type="entry name" value="MFS_dom"/>
</dbReference>